<organism evidence="3 4">
    <name type="scientific">Daphnia pulex</name>
    <name type="common">Water flea</name>
    <dbReference type="NCBI Taxonomy" id="6669"/>
    <lineage>
        <taxon>Eukaryota</taxon>
        <taxon>Metazoa</taxon>
        <taxon>Ecdysozoa</taxon>
        <taxon>Arthropoda</taxon>
        <taxon>Crustacea</taxon>
        <taxon>Branchiopoda</taxon>
        <taxon>Diplostraca</taxon>
        <taxon>Cladocera</taxon>
        <taxon>Anomopoda</taxon>
        <taxon>Daphniidae</taxon>
        <taxon>Daphnia</taxon>
    </lineage>
</organism>
<keyword evidence="4" id="KW-1185">Reference proteome</keyword>
<feature type="domain" description="Exuperantia SAM-like" evidence="2">
    <location>
        <begin position="276"/>
        <end position="348"/>
    </location>
</feature>
<reference evidence="3 4" key="1">
    <citation type="journal article" date="2011" name="Science">
        <title>The ecoresponsive genome of Daphnia pulex.</title>
        <authorList>
            <person name="Colbourne J.K."/>
            <person name="Pfrender M.E."/>
            <person name="Gilbert D."/>
            <person name="Thomas W.K."/>
            <person name="Tucker A."/>
            <person name="Oakley T.H."/>
            <person name="Tokishita S."/>
            <person name="Aerts A."/>
            <person name="Arnold G.J."/>
            <person name="Basu M.K."/>
            <person name="Bauer D.J."/>
            <person name="Caceres C.E."/>
            <person name="Carmel L."/>
            <person name="Casola C."/>
            <person name="Choi J.H."/>
            <person name="Detter J.C."/>
            <person name="Dong Q."/>
            <person name="Dusheyko S."/>
            <person name="Eads B.D."/>
            <person name="Frohlich T."/>
            <person name="Geiler-Samerotte K.A."/>
            <person name="Gerlach D."/>
            <person name="Hatcher P."/>
            <person name="Jogdeo S."/>
            <person name="Krijgsveld J."/>
            <person name="Kriventseva E.V."/>
            <person name="Kultz D."/>
            <person name="Laforsch C."/>
            <person name="Lindquist E."/>
            <person name="Lopez J."/>
            <person name="Manak J.R."/>
            <person name="Muller J."/>
            <person name="Pangilinan J."/>
            <person name="Patwardhan R.P."/>
            <person name="Pitluck S."/>
            <person name="Pritham E.J."/>
            <person name="Rechtsteiner A."/>
            <person name="Rho M."/>
            <person name="Rogozin I.B."/>
            <person name="Sakarya O."/>
            <person name="Salamov A."/>
            <person name="Schaack S."/>
            <person name="Shapiro H."/>
            <person name="Shiga Y."/>
            <person name="Skalitzky C."/>
            <person name="Smith Z."/>
            <person name="Souvorov A."/>
            <person name="Sung W."/>
            <person name="Tang Z."/>
            <person name="Tsuchiya D."/>
            <person name="Tu H."/>
            <person name="Vos H."/>
            <person name="Wang M."/>
            <person name="Wolf Y.I."/>
            <person name="Yamagata H."/>
            <person name="Yamada T."/>
            <person name="Ye Y."/>
            <person name="Shaw J.R."/>
            <person name="Andrews J."/>
            <person name="Crease T.J."/>
            <person name="Tang H."/>
            <person name="Lucas S.M."/>
            <person name="Robertson H.M."/>
            <person name="Bork P."/>
            <person name="Koonin E.V."/>
            <person name="Zdobnov E.M."/>
            <person name="Grigoriev I.V."/>
            <person name="Lynch M."/>
            <person name="Boore J.L."/>
        </authorList>
    </citation>
    <scope>NUCLEOTIDE SEQUENCE [LARGE SCALE GENOMIC DNA]</scope>
</reference>
<dbReference type="Proteomes" id="UP000000305">
    <property type="component" value="Unassembled WGS sequence"/>
</dbReference>
<dbReference type="GO" id="GO:0045450">
    <property type="term" value="P:bicoid mRNA localization"/>
    <property type="evidence" value="ECO:0007669"/>
    <property type="project" value="InterPro"/>
</dbReference>
<dbReference type="EMBL" id="GL732687">
    <property type="protein sequence ID" value="EFX67047.1"/>
    <property type="molecule type" value="Genomic_DNA"/>
</dbReference>
<dbReference type="KEGG" id="dpx:DAPPUDRAFT_302230"/>
<feature type="region of interest" description="Disordered" evidence="1">
    <location>
        <begin position="1"/>
        <end position="47"/>
    </location>
</feature>
<dbReference type="HOGENOM" id="CLU_056447_0_0_1"/>
<feature type="region of interest" description="Disordered" evidence="1">
    <location>
        <begin position="351"/>
        <end position="394"/>
    </location>
</feature>
<dbReference type="GO" id="GO:0042803">
    <property type="term" value="F:protein homodimerization activity"/>
    <property type="evidence" value="ECO:0007669"/>
    <property type="project" value="InterPro"/>
</dbReference>
<protein>
    <recommendedName>
        <fullName evidence="2">Exuperantia SAM-like domain-containing protein</fullName>
    </recommendedName>
</protein>
<dbReference type="OrthoDB" id="8251179at2759"/>
<gene>
    <name evidence="3" type="ORF">DAPPUDRAFT_302230</name>
</gene>
<accession>E9HMJ0</accession>
<evidence type="ECO:0000313" key="4">
    <source>
        <dbReference type="Proteomes" id="UP000000305"/>
    </source>
</evidence>
<evidence type="ECO:0000313" key="3">
    <source>
        <dbReference type="EMBL" id="EFX67047.1"/>
    </source>
</evidence>
<dbReference type="InterPro" id="IPR037998">
    <property type="entry name" value="Exu"/>
</dbReference>
<dbReference type="InterPro" id="IPR040941">
    <property type="entry name" value="SAM_Exu"/>
</dbReference>
<dbReference type="PANTHER" id="PTHR12384">
    <property type="entry name" value="MATERNAL PROTEIN EXUPERANTIA"/>
    <property type="match status" value="1"/>
</dbReference>
<dbReference type="InParanoid" id="E9HMJ0"/>
<dbReference type="PANTHER" id="PTHR12384:SF2">
    <property type="entry name" value="MATERNAL PROTEIN EXUPERANTIA"/>
    <property type="match status" value="1"/>
</dbReference>
<sequence length="412" mass="46720">MVDPQNKITGMTNNSEEQQTSSSTEETIIEVVIQPPTTEAKVESDAPPAVITTQPAQPMPEHNDSIAVNQITEMTNNSEEQQTSSSTEETIIEPAQPMPEHNDSIAVVMWEATVTGRRLIDEMVNLGSFYVAQEEKAEGHDFNEYALERYRLLDDVNKILLGCVNGWDLLRQQVTTEIVTRELVRFSNVSIENRYMISRMNIAWYLKLWLIITLESTHLWRALFNVLNQALHKILRKVHGGRINTGVLKENLISCDHLLEQVKKIKEELTKEAQWRPVFADMFHQGIKPRRRAGFLRHMLVESGITYAGLTETFKDKKDDGVVEVIKENIKGKNEADVEEVIKLLNQHLAQPDKPVQRGSGRRAPRTRSLCTATDLEKQQPASKIEPEENNNDPVKVIMDVIPSTPAVLSEV</sequence>
<dbReference type="Pfam" id="PF18609">
    <property type="entry name" value="SAM_Exu"/>
    <property type="match status" value="1"/>
</dbReference>
<proteinExistence type="predicted"/>
<evidence type="ECO:0000259" key="2">
    <source>
        <dbReference type="Pfam" id="PF18609"/>
    </source>
</evidence>
<dbReference type="AlphaFoldDB" id="E9HMJ0"/>
<evidence type="ECO:0000256" key="1">
    <source>
        <dbReference type="SAM" id="MobiDB-lite"/>
    </source>
</evidence>
<dbReference type="PhylomeDB" id="E9HMJ0"/>
<feature type="compositionally biased region" description="Polar residues" evidence="1">
    <location>
        <begin position="1"/>
        <end position="14"/>
    </location>
</feature>
<name>E9HMJ0_DAPPU</name>
<dbReference type="GO" id="GO:0003723">
    <property type="term" value="F:RNA binding"/>
    <property type="evidence" value="ECO:0007669"/>
    <property type="project" value="InterPro"/>
</dbReference>
<feature type="compositionally biased region" description="Low complexity" evidence="1">
    <location>
        <begin position="15"/>
        <end position="34"/>
    </location>
</feature>